<dbReference type="Gene3D" id="2.30.30.40">
    <property type="entry name" value="SH3 Domains"/>
    <property type="match status" value="1"/>
</dbReference>
<dbReference type="RefSeq" id="XP_022461438.1">
    <property type="nucleotide sequence ID" value="XM_022600636.1"/>
</dbReference>
<dbReference type="InterPro" id="IPR050384">
    <property type="entry name" value="Endophilin_SH3RF"/>
</dbReference>
<keyword evidence="3" id="KW-0175">Coiled coil</keyword>
<dbReference type="OrthoDB" id="6250593at2759"/>
<keyword evidence="9" id="KW-1185">Reference proteome</keyword>
<dbReference type="PANTHER" id="PTHR14167:SF81">
    <property type="entry name" value="ENDOPHILIN-A"/>
    <property type="match status" value="1"/>
</dbReference>
<feature type="domain" description="SH3" evidence="7">
    <location>
        <begin position="9"/>
        <end position="68"/>
    </location>
</feature>
<protein>
    <recommendedName>
        <fullName evidence="7">SH3 domain-containing protein</fullName>
    </recommendedName>
</protein>
<sequence length="117" mass="12653">MGNDLMNRAAVEVGEAIYDYSPQNDGDIELHKGDTVEILEKPSKDWWMGSVNGKTGAFPSNYVQLKNSDIQQNAGDQNDGEGGKHHHHARDFGKRIGNATIFGAGATIGNDIVNSIL</sequence>
<dbReference type="AlphaFoldDB" id="W6MUP4"/>
<gene>
    <name evidence="8" type="ORF">KUCA_T00005440001</name>
</gene>
<keyword evidence="2 5" id="KW-0728">SH3 domain</keyword>
<dbReference type="PANTHER" id="PTHR14167">
    <property type="entry name" value="SH3 DOMAIN-CONTAINING"/>
    <property type="match status" value="1"/>
</dbReference>
<dbReference type="PRINTS" id="PR00452">
    <property type="entry name" value="SH3DOMAIN"/>
</dbReference>
<dbReference type="SUPFAM" id="SSF50044">
    <property type="entry name" value="SH3-domain"/>
    <property type="match status" value="1"/>
</dbReference>
<evidence type="ECO:0000256" key="1">
    <source>
        <dbReference type="ARBA" id="ARBA00004170"/>
    </source>
</evidence>
<dbReference type="HOGENOM" id="CLU_064525_2_1_1"/>
<dbReference type="SMART" id="SM00326">
    <property type="entry name" value="SH3"/>
    <property type="match status" value="1"/>
</dbReference>
<reference evidence="8" key="2">
    <citation type="submission" date="2014-02" db="EMBL/GenBank/DDBJ databases">
        <title>Complete DNA sequence of /Kuraishia capsulata/ illustrates novel genomic features among budding yeasts (/Saccharomycotina/).</title>
        <authorList>
            <person name="Morales L."/>
            <person name="Noel B."/>
            <person name="Porcel B."/>
            <person name="Marcet-Houben M."/>
            <person name="Hullo M-F."/>
            <person name="Sacerdot C."/>
            <person name="Tekaia F."/>
            <person name="Leh-Louis V."/>
            <person name="Despons L."/>
            <person name="Khanna V."/>
            <person name="Aury J-M."/>
            <person name="Barbe V."/>
            <person name="Couloux A."/>
            <person name="Labadie K."/>
            <person name="Pelletier E."/>
            <person name="Souciet J-L."/>
            <person name="Boekhout T."/>
            <person name="Gabaldon T."/>
            <person name="Wincker P."/>
            <person name="Dujon B."/>
        </authorList>
    </citation>
    <scope>NUCLEOTIDE SEQUENCE</scope>
    <source>
        <strain evidence="8">CBS 1993</strain>
    </source>
</reference>
<proteinExistence type="predicted"/>
<dbReference type="PROSITE" id="PS50002">
    <property type="entry name" value="SH3"/>
    <property type="match status" value="1"/>
</dbReference>
<dbReference type="PRINTS" id="PR01887">
    <property type="entry name" value="SPECTRNALPHA"/>
</dbReference>
<keyword evidence="4" id="KW-0472">Membrane</keyword>
<dbReference type="STRING" id="1382522.W6MUP4"/>
<dbReference type="InterPro" id="IPR036028">
    <property type="entry name" value="SH3-like_dom_sf"/>
</dbReference>
<evidence type="ECO:0000256" key="4">
    <source>
        <dbReference type="ARBA" id="ARBA00023136"/>
    </source>
</evidence>
<dbReference type="Proteomes" id="UP000019384">
    <property type="component" value="Unassembled WGS sequence"/>
</dbReference>
<reference evidence="8" key="1">
    <citation type="submission" date="2013-12" db="EMBL/GenBank/DDBJ databases">
        <authorList>
            <person name="Genoscope - CEA"/>
        </authorList>
    </citation>
    <scope>NUCLEOTIDE SEQUENCE</scope>
    <source>
        <strain evidence="8">CBS 1993</strain>
    </source>
</reference>
<evidence type="ECO:0000313" key="9">
    <source>
        <dbReference type="Proteomes" id="UP000019384"/>
    </source>
</evidence>
<evidence type="ECO:0000259" key="7">
    <source>
        <dbReference type="PROSITE" id="PS50002"/>
    </source>
</evidence>
<dbReference type="InterPro" id="IPR001452">
    <property type="entry name" value="SH3_domain"/>
</dbReference>
<evidence type="ECO:0000256" key="6">
    <source>
        <dbReference type="SAM" id="MobiDB-lite"/>
    </source>
</evidence>
<name>W6MUP4_9ASCO</name>
<organism evidence="8 9">
    <name type="scientific">Kuraishia capsulata CBS 1993</name>
    <dbReference type="NCBI Taxonomy" id="1382522"/>
    <lineage>
        <taxon>Eukaryota</taxon>
        <taxon>Fungi</taxon>
        <taxon>Dikarya</taxon>
        <taxon>Ascomycota</taxon>
        <taxon>Saccharomycotina</taxon>
        <taxon>Pichiomycetes</taxon>
        <taxon>Pichiales</taxon>
        <taxon>Pichiaceae</taxon>
        <taxon>Kuraishia</taxon>
    </lineage>
</organism>
<dbReference type="EMBL" id="HG793130">
    <property type="protein sequence ID" value="CDK29452.1"/>
    <property type="molecule type" value="Genomic_DNA"/>
</dbReference>
<feature type="region of interest" description="Disordered" evidence="6">
    <location>
        <begin position="68"/>
        <end position="89"/>
    </location>
</feature>
<comment type="subcellular location">
    <subcellularLocation>
        <location evidence="1">Membrane</location>
        <topology evidence="1">Peripheral membrane protein</topology>
    </subcellularLocation>
</comment>
<evidence type="ECO:0000256" key="2">
    <source>
        <dbReference type="ARBA" id="ARBA00022443"/>
    </source>
</evidence>
<evidence type="ECO:0000256" key="5">
    <source>
        <dbReference type="PROSITE-ProRule" id="PRU00192"/>
    </source>
</evidence>
<evidence type="ECO:0000256" key="3">
    <source>
        <dbReference type="ARBA" id="ARBA00023054"/>
    </source>
</evidence>
<dbReference type="Pfam" id="PF00018">
    <property type="entry name" value="SH3_1"/>
    <property type="match status" value="1"/>
</dbReference>
<accession>W6MUP4</accession>
<dbReference type="GeneID" id="34522826"/>
<evidence type="ECO:0000313" key="8">
    <source>
        <dbReference type="EMBL" id="CDK29452.1"/>
    </source>
</evidence>